<evidence type="ECO:0000256" key="1">
    <source>
        <dbReference type="ARBA" id="ARBA00023157"/>
    </source>
</evidence>
<keyword evidence="1" id="KW-1015">Disulfide bond</keyword>
<comment type="caution">
    <text evidence="5">The sequence shown here is derived from an EMBL/GenBank/DDBJ whole genome shotgun (WGS) entry which is preliminary data.</text>
</comment>
<dbReference type="InterPro" id="IPR002181">
    <property type="entry name" value="Fibrinogen_a/b/g_C_dom"/>
</dbReference>
<gene>
    <name evidence="5" type="ORF">V1264_010405</name>
</gene>
<dbReference type="SMART" id="SM00186">
    <property type="entry name" value="FBG"/>
    <property type="match status" value="1"/>
</dbReference>
<feature type="compositionally biased region" description="Basic and acidic residues" evidence="2">
    <location>
        <begin position="464"/>
        <end position="483"/>
    </location>
</feature>
<reference evidence="5 6" key="1">
    <citation type="submission" date="2024-02" db="EMBL/GenBank/DDBJ databases">
        <title>Chromosome-scale genome assembly of the rough periwinkle Littorina saxatilis.</title>
        <authorList>
            <person name="De Jode A."/>
            <person name="Faria R."/>
            <person name="Formenti G."/>
            <person name="Sims Y."/>
            <person name="Smith T.P."/>
            <person name="Tracey A."/>
            <person name="Wood J.M.D."/>
            <person name="Zagrodzka Z.B."/>
            <person name="Johannesson K."/>
            <person name="Butlin R.K."/>
            <person name="Leder E.H."/>
        </authorList>
    </citation>
    <scope>NUCLEOTIDE SEQUENCE [LARGE SCALE GENOMIC DNA]</scope>
    <source>
        <strain evidence="5">Snail1</strain>
        <tissue evidence="5">Muscle</tissue>
    </source>
</reference>
<dbReference type="GO" id="GO:0005615">
    <property type="term" value="C:extracellular space"/>
    <property type="evidence" value="ECO:0007669"/>
    <property type="project" value="TreeGrafter"/>
</dbReference>
<dbReference type="AlphaFoldDB" id="A0AAN9APB1"/>
<organism evidence="5 6">
    <name type="scientific">Littorina saxatilis</name>
    <dbReference type="NCBI Taxonomy" id="31220"/>
    <lineage>
        <taxon>Eukaryota</taxon>
        <taxon>Metazoa</taxon>
        <taxon>Spiralia</taxon>
        <taxon>Lophotrochozoa</taxon>
        <taxon>Mollusca</taxon>
        <taxon>Gastropoda</taxon>
        <taxon>Caenogastropoda</taxon>
        <taxon>Littorinimorpha</taxon>
        <taxon>Littorinoidea</taxon>
        <taxon>Littorinidae</taxon>
        <taxon>Littorina</taxon>
    </lineage>
</organism>
<dbReference type="Gene3D" id="3.90.215.10">
    <property type="entry name" value="Gamma Fibrinogen, chain A, domain 1"/>
    <property type="match status" value="1"/>
</dbReference>
<dbReference type="Proteomes" id="UP001374579">
    <property type="component" value="Unassembled WGS sequence"/>
</dbReference>
<dbReference type="InterPro" id="IPR020837">
    <property type="entry name" value="Fibrinogen_CS"/>
</dbReference>
<feature type="chain" id="PRO_5042876918" description="Fibrinogen C-terminal domain-containing protein" evidence="3">
    <location>
        <begin position="24"/>
        <end position="544"/>
    </location>
</feature>
<dbReference type="PANTHER" id="PTHR19143">
    <property type="entry name" value="FIBRINOGEN/TENASCIN/ANGIOPOEITIN"/>
    <property type="match status" value="1"/>
</dbReference>
<keyword evidence="3" id="KW-0732">Signal</keyword>
<feature type="region of interest" description="Disordered" evidence="2">
    <location>
        <begin position="461"/>
        <end position="484"/>
    </location>
</feature>
<accession>A0AAN9APB1</accession>
<proteinExistence type="predicted"/>
<evidence type="ECO:0000256" key="2">
    <source>
        <dbReference type="SAM" id="MobiDB-lite"/>
    </source>
</evidence>
<dbReference type="EMBL" id="JBAMIC010000024">
    <property type="protein sequence ID" value="KAK7090637.1"/>
    <property type="molecule type" value="Genomic_DNA"/>
</dbReference>
<dbReference type="CDD" id="cd00087">
    <property type="entry name" value="FReD"/>
    <property type="match status" value="1"/>
</dbReference>
<evidence type="ECO:0000256" key="3">
    <source>
        <dbReference type="SAM" id="SignalP"/>
    </source>
</evidence>
<dbReference type="FunFam" id="3.90.215.10:FF:000001">
    <property type="entry name" value="Tenascin isoform 1"/>
    <property type="match status" value="1"/>
</dbReference>
<dbReference type="SUPFAM" id="SSF56496">
    <property type="entry name" value="Fibrinogen C-terminal domain-like"/>
    <property type="match status" value="1"/>
</dbReference>
<name>A0AAN9APB1_9CAEN</name>
<feature type="signal peptide" evidence="3">
    <location>
        <begin position="1"/>
        <end position="23"/>
    </location>
</feature>
<keyword evidence="6" id="KW-1185">Reference proteome</keyword>
<dbReference type="PANTHER" id="PTHR19143:SF458">
    <property type="entry name" value="FIBRINOGEN C-TERMINAL DOMAIN-CONTAINING PROTEIN-RELATED"/>
    <property type="match status" value="1"/>
</dbReference>
<evidence type="ECO:0000313" key="5">
    <source>
        <dbReference type="EMBL" id="KAK7090637.1"/>
    </source>
</evidence>
<evidence type="ECO:0000313" key="6">
    <source>
        <dbReference type="Proteomes" id="UP001374579"/>
    </source>
</evidence>
<dbReference type="Pfam" id="PF00147">
    <property type="entry name" value="Fibrinogen_C"/>
    <property type="match status" value="1"/>
</dbReference>
<feature type="domain" description="Fibrinogen C-terminal" evidence="4">
    <location>
        <begin position="327"/>
        <end position="544"/>
    </location>
</feature>
<dbReference type="InterPro" id="IPR036056">
    <property type="entry name" value="Fibrinogen-like_C"/>
</dbReference>
<dbReference type="InterPro" id="IPR050373">
    <property type="entry name" value="Fibrinogen_C-term_domain"/>
</dbReference>
<evidence type="ECO:0000259" key="4">
    <source>
        <dbReference type="PROSITE" id="PS51406"/>
    </source>
</evidence>
<dbReference type="InterPro" id="IPR014716">
    <property type="entry name" value="Fibrinogen_a/b/g_C_1"/>
</dbReference>
<dbReference type="PROSITE" id="PS00514">
    <property type="entry name" value="FIBRINOGEN_C_1"/>
    <property type="match status" value="1"/>
</dbReference>
<protein>
    <recommendedName>
        <fullName evidence="4">Fibrinogen C-terminal domain-containing protein</fullName>
    </recommendedName>
</protein>
<sequence>MTSTRFQMIGVALFVVALSALEAYQWDGGPEDKAKIKACVGGSASFAWSFVTGLGETMLGRDWWFQAPGKDKGTQIASYIGKHFYATDNTRVDFLPNAGLSLRFARPQDSGNYSVQVKLQQANSSLASVWRTVTLSVTDRPLATQDDALRLTLSNAVRDDVTEDWTLQLHCGQFVDLGHPPVDVVWKTPSGEVRNSSYRDNGTFVLSLSSPVQGGSYSCHLPPSAPAARCLTATSLRKAAAQLYVGNKDVRLSFLEARQREIEQVNKDQNGIIEDMMQVNKDQNGTIEDMMQVNKDHANLFQHQAMQLQEQGQNLNQTILELTTQCILRNRNTSSCVDWLSLDPLSGLRTVCLSGELVTVYCDQTTDNGGWIVFQRRMDASVDFFRGWTDYRNGFGDLEGNFWLGLDKLHRLTTSQRYELRVDLHLWNTTKGSATYRGFYVEDVSHNFALRLDRFTGGNAGDSLSEHRGQQFSTKDRDHDTRDSTNCAQKYHGAWWYKPCHQSNLNGDYKTSSSAPKHDGVSWHTFGGGGDVSMKFTEMKIGPM</sequence>
<dbReference type="PROSITE" id="PS51406">
    <property type="entry name" value="FIBRINOGEN_C_2"/>
    <property type="match status" value="1"/>
</dbReference>